<evidence type="ECO:0000256" key="4">
    <source>
        <dbReference type="ARBA" id="ARBA00023242"/>
    </source>
</evidence>
<feature type="compositionally biased region" description="Basic residues" evidence="7">
    <location>
        <begin position="1261"/>
        <end position="1270"/>
    </location>
</feature>
<organism evidence="8 9">
    <name type="scientific">Ramazzottius varieornatus</name>
    <name type="common">Water bear</name>
    <name type="synonym">Tardigrade</name>
    <dbReference type="NCBI Taxonomy" id="947166"/>
    <lineage>
        <taxon>Eukaryota</taxon>
        <taxon>Metazoa</taxon>
        <taxon>Ecdysozoa</taxon>
        <taxon>Tardigrada</taxon>
        <taxon>Eutardigrada</taxon>
        <taxon>Parachela</taxon>
        <taxon>Hypsibioidea</taxon>
        <taxon>Ramazzottiidae</taxon>
        <taxon>Ramazzottius</taxon>
    </lineage>
</organism>
<evidence type="ECO:0000256" key="1">
    <source>
        <dbReference type="ARBA" id="ARBA00004123"/>
    </source>
</evidence>
<feature type="region of interest" description="Disordered" evidence="7">
    <location>
        <begin position="1219"/>
        <end position="1297"/>
    </location>
</feature>
<dbReference type="GO" id="GO:0000785">
    <property type="term" value="C:chromatin"/>
    <property type="evidence" value="ECO:0007669"/>
    <property type="project" value="TreeGrafter"/>
</dbReference>
<reference evidence="8 9" key="1">
    <citation type="journal article" date="2016" name="Nat. Commun.">
        <title>Extremotolerant tardigrade genome and improved radiotolerance of human cultured cells by tardigrade-unique protein.</title>
        <authorList>
            <person name="Hashimoto T."/>
            <person name="Horikawa D.D."/>
            <person name="Saito Y."/>
            <person name="Kuwahara H."/>
            <person name="Kozuka-Hata H."/>
            <person name="Shin-I T."/>
            <person name="Minakuchi Y."/>
            <person name="Ohishi K."/>
            <person name="Motoyama A."/>
            <person name="Aizu T."/>
            <person name="Enomoto A."/>
            <person name="Kondo K."/>
            <person name="Tanaka S."/>
            <person name="Hara Y."/>
            <person name="Koshikawa S."/>
            <person name="Sagara H."/>
            <person name="Miura T."/>
            <person name="Yokobori S."/>
            <person name="Miyagawa K."/>
            <person name="Suzuki Y."/>
            <person name="Kubo T."/>
            <person name="Oyama M."/>
            <person name="Kohara Y."/>
            <person name="Fujiyama A."/>
            <person name="Arakawa K."/>
            <person name="Katayama T."/>
            <person name="Toyoda A."/>
            <person name="Kunieda T."/>
        </authorList>
    </citation>
    <scope>NUCLEOTIDE SEQUENCE [LARGE SCALE GENOMIC DNA]</scope>
    <source>
        <strain evidence="8 9">YOKOZUNA-1</strain>
    </source>
</reference>
<evidence type="ECO:0000313" key="8">
    <source>
        <dbReference type="EMBL" id="GAV07924.1"/>
    </source>
</evidence>
<dbReference type="SUPFAM" id="SSF48371">
    <property type="entry name" value="ARM repeat"/>
    <property type="match status" value="1"/>
</dbReference>
<feature type="coiled-coil region" evidence="6">
    <location>
        <begin position="933"/>
        <end position="960"/>
    </location>
</feature>
<dbReference type="GO" id="GO:0006281">
    <property type="term" value="P:DNA repair"/>
    <property type="evidence" value="ECO:0007669"/>
    <property type="project" value="TreeGrafter"/>
</dbReference>
<dbReference type="Pfam" id="PF20168">
    <property type="entry name" value="PDS5"/>
    <property type="match status" value="2"/>
</dbReference>
<keyword evidence="5" id="KW-0131">Cell cycle</keyword>
<dbReference type="InterPro" id="IPR016024">
    <property type="entry name" value="ARM-type_fold"/>
</dbReference>
<dbReference type="PANTHER" id="PTHR12663:SF0">
    <property type="entry name" value="PRECOCIOUS DISSOCIATION OF SISTERS 5, ISOFORM A"/>
    <property type="match status" value="1"/>
</dbReference>
<keyword evidence="4" id="KW-0539">Nucleus</keyword>
<dbReference type="GO" id="GO:0051301">
    <property type="term" value="P:cell division"/>
    <property type="evidence" value="ECO:0007669"/>
    <property type="project" value="UniProtKB-KW"/>
</dbReference>
<dbReference type="GO" id="GO:0005634">
    <property type="term" value="C:nucleus"/>
    <property type="evidence" value="ECO:0007669"/>
    <property type="project" value="UniProtKB-SubCell"/>
</dbReference>
<sequence length="1297" mass="145509">MVREAEKCDLRVGRDPESTMTSINILHPRSFEKMSPEMRTDELVQQLRETVSKLRSVDSGDSQKEVSKKLAVHLAQDGFLQHADKLVRALTAVCLAEMFRIFVGTGDDEMASQGIPTQMGPLSDLNLLKAVFTFFVDQLQELLDRRNPLYTWGFHVAQVMASTKAFTLIFSLDDHQSMMESLVDMILNVVGTKHTPSDRMVFLDILVTVIGDTDAVISHPLLKILLHPLTREGQRQNQAAFELAKDLLKRVPREIEPCISSYFVHLMVFESSEPDESPTDVYEIILELFEVSPQLVSSALKHLEHQVGSTVVKERMECLILIGKLFVSEKFPEVPIAEKDLLVGFAIKRLTDIDEKIRIEAVKIGKDFICTRRTDEDPKKVSLYVDNLEDRLLDPYAHVRVEAIKACTAICETALDFVEPSLVDVLTDRLLDKDQIVREACVNSLCALLNRLLHDPSSVPSTAEKIRPKLGSLLPRLLNVITSLPERTAVEYKFLSKLLPASANEQTLANHLVYYYACCDQKGLRFFEDVLGRNMRIRSQVLAAMREDPESVANRPAAVKAIQGLAPELNNGQRALDQCITKFAEDAQLRTMLINFASFGSQNYGTAMDEMLKRFGNPTATNHVYQVAKRLCEVVVPLRLTSKQCRVVYGTVLDILDDHITETDFLCPAVAVPITPEVLRERASGLLQLIAEHIPIAFSTSVNLERIFKFWRDRDDQVANNVYRFFAYCIEEVRYNNQNRRIVNSLLDKAQEFASADSRTTTTYSEAKYAVRIISRGSSDRLTTFRHLLTWAKMILTKGDADDVRRISAVTVIGELAVCASQALAETADKETTSEEGGSSQSLSQRPKDPPEAMQSFAKDLMLTVENTVLPSLRLQNLDRDRNSEADGEEWVEKTELPFSVLYFIQALRATGRCIRSYHNIVAKEAAAFLPVLRKFVNKIKEVLQELNKVADQLDEVSQEYLSLYAAKEMIKTLPKFSTYEAPNDLSILLAVMPKFSHQEAMKKYLRCLYSAITEENDPGRLIAAVSSAALVSDLESYRDLVTSPLVDVMKRLRRFVIGHAERYRAKLPERGLLYLVHWLAMSKDFKDAENLVEAGAWLEKVGTTIYCLLDAYVTENAQFSPGIINVLLKAAKSSHVAGHAKNKKIDRKLYVLCDFTSALLEKRFPGSAKQESPIPAVLPSDILIQDEGDVATDNKENVNYFTPSLTVIRKGDGTVSLHIGSGSHDRSLSRDSDSVRSAKKARESESGKSTKKRDSASAKSAKKSNKSTTRRTTGNVEKAESEKNNGVEEDEPMDEL</sequence>
<evidence type="ECO:0000256" key="3">
    <source>
        <dbReference type="ARBA" id="ARBA00022776"/>
    </source>
</evidence>
<comment type="subcellular location">
    <subcellularLocation>
        <location evidence="1">Nucleus</location>
    </subcellularLocation>
</comment>
<proteinExistence type="predicted"/>
<feature type="compositionally biased region" description="Acidic residues" evidence="7">
    <location>
        <begin position="1288"/>
        <end position="1297"/>
    </location>
</feature>
<comment type="caution">
    <text evidence="8">The sequence shown here is derived from an EMBL/GenBank/DDBJ whole genome shotgun (WGS) entry which is preliminary data.</text>
</comment>
<accession>A0A1D1W8U2</accession>
<evidence type="ECO:0000256" key="5">
    <source>
        <dbReference type="ARBA" id="ARBA00023306"/>
    </source>
</evidence>
<dbReference type="PANTHER" id="PTHR12663">
    <property type="entry name" value="ANDROGEN INDUCED INHIBITOR OF PROLIFERATION AS3 / PDS5-RELATED"/>
    <property type="match status" value="1"/>
</dbReference>
<dbReference type="InterPro" id="IPR011989">
    <property type="entry name" value="ARM-like"/>
</dbReference>
<name>A0A1D1W8U2_RAMVA</name>
<feature type="compositionally biased region" description="Low complexity" evidence="7">
    <location>
        <begin position="835"/>
        <end position="845"/>
    </location>
</feature>
<dbReference type="Proteomes" id="UP000186922">
    <property type="component" value="Unassembled WGS sequence"/>
</dbReference>
<keyword evidence="2" id="KW-0132">Cell division</keyword>
<dbReference type="OrthoDB" id="200660at2759"/>
<evidence type="ECO:0000256" key="2">
    <source>
        <dbReference type="ARBA" id="ARBA00022618"/>
    </source>
</evidence>
<feature type="region of interest" description="Disordered" evidence="7">
    <location>
        <begin position="827"/>
        <end position="852"/>
    </location>
</feature>
<feature type="compositionally biased region" description="Basic and acidic residues" evidence="7">
    <location>
        <begin position="1278"/>
        <end position="1287"/>
    </location>
</feature>
<dbReference type="Gene3D" id="1.25.10.10">
    <property type="entry name" value="Leucine-rich Repeat Variant"/>
    <property type="match status" value="1"/>
</dbReference>
<protein>
    <submittedName>
        <fullName evidence="8">Uncharacterized protein</fullName>
    </submittedName>
</protein>
<evidence type="ECO:0000256" key="7">
    <source>
        <dbReference type="SAM" id="MobiDB-lite"/>
    </source>
</evidence>
<dbReference type="STRING" id="947166.A0A1D1W8U2"/>
<gene>
    <name evidence="8" type="primary">RvY_17702-1</name>
    <name evidence="8" type="synonym">RvY_17702.1</name>
    <name evidence="8" type="ORF">RvY_17702</name>
</gene>
<feature type="compositionally biased region" description="Basic and acidic residues" evidence="7">
    <location>
        <begin position="1224"/>
        <end position="1257"/>
    </location>
</feature>
<dbReference type="EMBL" id="BDGG01000016">
    <property type="protein sequence ID" value="GAV07924.1"/>
    <property type="molecule type" value="Genomic_DNA"/>
</dbReference>
<keyword evidence="3" id="KW-0498">Mitosis</keyword>
<evidence type="ECO:0000256" key="6">
    <source>
        <dbReference type="SAM" id="Coils"/>
    </source>
</evidence>
<keyword evidence="6" id="KW-0175">Coiled coil</keyword>
<evidence type="ECO:0000313" key="9">
    <source>
        <dbReference type="Proteomes" id="UP000186922"/>
    </source>
</evidence>
<keyword evidence="9" id="KW-1185">Reference proteome</keyword>
<dbReference type="InterPro" id="IPR039776">
    <property type="entry name" value="Pds5"/>
</dbReference>
<dbReference type="GO" id="GO:0007064">
    <property type="term" value="P:mitotic sister chromatid cohesion"/>
    <property type="evidence" value="ECO:0007669"/>
    <property type="project" value="InterPro"/>
</dbReference>